<proteinExistence type="predicted"/>
<dbReference type="GO" id="GO:0005576">
    <property type="term" value="C:extracellular region"/>
    <property type="evidence" value="ECO:0007669"/>
    <property type="project" value="UniProtKB-SubCell"/>
</dbReference>
<protein>
    <recommendedName>
        <fullName evidence="3">NodB homology domain-containing protein</fullName>
    </recommendedName>
</protein>
<dbReference type="SUPFAM" id="SSF88713">
    <property type="entry name" value="Glycoside hydrolase/deacetylase"/>
    <property type="match status" value="1"/>
</dbReference>
<dbReference type="Proteomes" id="UP000178603">
    <property type="component" value="Unassembled WGS sequence"/>
</dbReference>
<dbReference type="InterPro" id="IPR051398">
    <property type="entry name" value="Polysacch_Deacetylase"/>
</dbReference>
<keyword evidence="2" id="KW-0732">Signal</keyword>
<evidence type="ECO:0000256" key="1">
    <source>
        <dbReference type="ARBA" id="ARBA00004613"/>
    </source>
</evidence>
<evidence type="ECO:0000313" key="4">
    <source>
        <dbReference type="EMBL" id="OGM53916.1"/>
    </source>
</evidence>
<dbReference type="AlphaFoldDB" id="A0A1F8AQ75"/>
<dbReference type="CDD" id="cd10970">
    <property type="entry name" value="CE4_DAC_u1_6s"/>
    <property type="match status" value="1"/>
</dbReference>
<dbReference type="Pfam" id="PF01522">
    <property type="entry name" value="Polysacc_deac_1"/>
    <property type="match status" value="1"/>
</dbReference>
<sequence length="270" mass="30314">MIAPAVLLILVTRYIADSSAEELPNFTDLPQYTLATVAKNEIDQVRQELIASFEWKRGGVVTFWFDDAWMSQYTEGYKLLADYGYKGSLAVPTGLLKYEGYIKWWQIKKLQFEGWEISAHSVSHECDPDVLTADSLEYELRYSKIEILSHGLLADNYVAPCGVTNEALIALAKTYYKSMRTSEPGINSIPVGDPYFIKANAIFATTTIDDIRGLLTEAKLARGWLVLMFHQIDDSGGEYAVTPEFFQEIVAEVSKSDLQVALPTQVITIK</sequence>
<comment type="subcellular location">
    <subcellularLocation>
        <location evidence="1">Secreted</location>
    </subcellularLocation>
</comment>
<evidence type="ECO:0000256" key="2">
    <source>
        <dbReference type="ARBA" id="ARBA00022729"/>
    </source>
</evidence>
<reference evidence="4 5" key="1">
    <citation type="journal article" date="2016" name="Nat. Commun.">
        <title>Thousands of microbial genomes shed light on interconnected biogeochemical processes in an aquifer system.</title>
        <authorList>
            <person name="Anantharaman K."/>
            <person name="Brown C.T."/>
            <person name="Hug L.A."/>
            <person name="Sharon I."/>
            <person name="Castelle C.J."/>
            <person name="Probst A.J."/>
            <person name="Thomas B.C."/>
            <person name="Singh A."/>
            <person name="Wilkins M.J."/>
            <person name="Karaoz U."/>
            <person name="Brodie E.L."/>
            <person name="Williams K.H."/>
            <person name="Hubbard S.S."/>
            <person name="Banfield J.F."/>
        </authorList>
    </citation>
    <scope>NUCLEOTIDE SEQUENCE [LARGE SCALE GENOMIC DNA]</scope>
</reference>
<organism evidence="4 5">
    <name type="scientific">Candidatus Woesebacteria bacterium RIFCSPHIGHO2_12_FULL_41_24</name>
    <dbReference type="NCBI Taxonomy" id="1802510"/>
    <lineage>
        <taxon>Bacteria</taxon>
        <taxon>Candidatus Woeseibacteriota</taxon>
    </lineage>
</organism>
<accession>A0A1F8AQ75</accession>
<dbReference type="InterPro" id="IPR011330">
    <property type="entry name" value="Glyco_hydro/deAcase_b/a-brl"/>
</dbReference>
<dbReference type="PANTHER" id="PTHR34216">
    <property type="match status" value="1"/>
</dbReference>
<name>A0A1F8AQ75_9BACT</name>
<feature type="domain" description="NodB homology" evidence="3">
    <location>
        <begin position="59"/>
        <end position="149"/>
    </location>
</feature>
<comment type="caution">
    <text evidence="4">The sequence shown here is derived from an EMBL/GenBank/DDBJ whole genome shotgun (WGS) entry which is preliminary data.</text>
</comment>
<dbReference type="InterPro" id="IPR002509">
    <property type="entry name" value="NODB_dom"/>
</dbReference>
<evidence type="ECO:0000313" key="5">
    <source>
        <dbReference type="Proteomes" id="UP000178603"/>
    </source>
</evidence>
<dbReference type="PANTHER" id="PTHR34216:SF3">
    <property type="entry name" value="POLY-BETA-1,6-N-ACETYL-D-GLUCOSAMINE N-DEACETYLASE"/>
    <property type="match status" value="1"/>
</dbReference>
<gene>
    <name evidence="4" type="ORF">A3E44_05910</name>
</gene>
<evidence type="ECO:0000259" key="3">
    <source>
        <dbReference type="Pfam" id="PF01522"/>
    </source>
</evidence>
<dbReference type="GO" id="GO:0016810">
    <property type="term" value="F:hydrolase activity, acting on carbon-nitrogen (but not peptide) bonds"/>
    <property type="evidence" value="ECO:0007669"/>
    <property type="project" value="InterPro"/>
</dbReference>
<dbReference type="EMBL" id="MGGW01000020">
    <property type="protein sequence ID" value="OGM53916.1"/>
    <property type="molecule type" value="Genomic_DNA"/>
</dbReference>
<dbReference type="GO" id="GO:0005975">
    <property type="term" value="P:carbohydrate metabolic process"/>
    <property type="evidence" value="ECO:0007669"/>
    <property type="project" value="InterPro"/>
</dbReference>
<dbReference type="Gene3D" id="3.20.20.370">
    <property type="entry name" value="Glycoside hydrolase/deacetylase"/>
    <property type="match status" value="1"/>
</dbReference>